<keyword evidence="1" id="KW-0732">Signal</keyword>
<dbReference type="Proteomes" id="UP001501337">
    <property type="component" value="Unassembled WGS sequence"/>
</dbReference>
<dbReference type="RefSeq" id="WP_344805939.1">
    <property type="nucleotide sequence ID" value="NZ_BAABBO010000009.1"/>
</dbReference>
<evidence type="ECO:0000256" key="1">
    <source>
        <dbReference type="SAM" id="SignalP"/>
    </source>
</evidence>
<evidence type="ECO:0000313" key="3">
    <source>
        <dbReference type="EMBL" id="GAA3962395.1"/>
    </source>
</evidence>
<dbReference type="EMBL" id="BAABBO010000009">
    <property type="protein sequence ID" value="GAA3962395.1"/>
    <property type="molecule type" value="Genomic_DNA"/>
</dbReference>
<keyword evidence="4" id="KW-1185">Reference proteome</keyword>
<protein>
    <recommendedName>
        <fullName evidence="2">DUF4426 domain-containing protein</fullName>
    </recommendedName>
</protein>
<accession>A0ABP7PAF2</accession>
<gene>
    <name evidence="3" type="ORF">GCM10022278_20450</name>
</gene>
<evidence type="ECO:0000259" key="2">
    <source>
        <dbReference type="Pfam" id="PF14467"/>
    </source>
</evidence>
<feature type="domain" description="DUF4426" evidence="2">
    <location>
        <begin position="33"/>
        <end position="152"/>
    </location>
</feature>
<reference evidence="4" key="1">
    <citation type="journal article" date="2019" name="Int. J. Syst. Evol. Microbiol.">
        <title>The Global Catalogue of Microorganisms (GCM) 10K type strain sequencing project: providing services to taxonomists for standard genome sequencing and annotation.</title>
        <authorList>
            <consortium name="The Broad Institute Genomics Platform"/>
            <consortium name="The Broad Institute Genome Sequencing Center for Infectious Disease"/>
            <person name="Wu L."/>
            <person name="Ma J."/>
        </authorList>
    </citation>
    <scope>NUCLEOTIDE SEQUENCE [LARGE SCALE GENOMIC DNA]</scope>
    <source>
        <strain evidence="4">JCM 17555</strain>
    </source>
</reference>
<evidence type="ECO:0000313" key="4">
    <source>
        <dbReference type="Proteomes" id="UP001501337"/>
    </source>
</evidence>
<proteinExistence type="predicted"/>
<name>A0ABP7PAF2_9GAMM</name>
<dbReference type="InterPro" id="IPR025218">
    <property type="entry name" value="DUF4426"/>
</dbReference>
<organism evidence="3 4">
    <name type="scientific">Allohahella marinimesophila</name>
    <dbReference type="NCBI Taxonomy" id="1054972"/>
    <lineage>
        <taxon>Bacteria</taxon>
        <taxon>Pseudomonadati</taxon>
        <taxon>Pseudomonadota</taxon>
        <taxon>Gammaproteobacteria</taxon>
        <taxon>Oceanospirillales</taxon>
        <taxon>Hahellaceae</taxon>
        <taxon>Allohahella</taxon>
    </lineage>
</organism>
<feature type="chain" id="PRO_5045120684" description="DUF4426 domain-containing protein" evidence="1">
    <location>
        <begin position="29"/>
        <end position="153"/>
    </location>
</feature>
<dbReference type="Gene3D" id="2.60.40.3340">
    <property type="entry name" value="Domain of unknown function DUF4426"/>
    <property type="match status" value="1"/>
</dbReference>
<comment type="caution">
    <text evidence="3">The sequence shown here is derived from an EMBL/GenBank/DDBJ whole genome shotgun (WGS) entry which is preliminary data.</text>
</comment>
<feature type="signal peptide" evidence="1">
    <location>
        <begin position="1"/>
        <end position="28"/>
    </location>
</feature>
<sequence length="153" mass="16951">MKFSMSHLSIFRCALLGLACLAAWPVAAEQQIELDNFQVHYAALPGSVLSEQSARMYQISRSVGSGFINVTVLEKQGDEQLVSRRSFVRGTVRTEQGEARPLPFQQVTEGGVTSSIANFWYSPGKELSFAIEFIGDPNQPPEEFAFKQTLFAN</sequence>
<dbReference type="Pfam" id="PF14467">
    <property type="entry name" value="DUF4426"/>
    <property type="match status" value="1"/>
</dbReference>